<keyword evidence="4" id="KW-1185">Reference proteome</keyword>
<dbReference type="PANTHER" id="PTHR35936">
    <property type="entry name" value="MEMBRANE-BOUND LYTIC MUREIN TRANSGLYCOSYLASE F"/>
    <property type="match status" value="1"/>
</dbReference>
<sequence>MLPCVQESYTVRIRSAVGRAATGELHQVIIDLFINGRCIVLKSILRSAAVAAVAAVACLASVNASARSLDEILSSKKLIVGVNPTLPPLGLFNDKNQIDGFDVEVSKRLADMLGVELQVVQVGSPDRIPFVQSGKIDMVLGAMTRNPDRAKVIDFTVPVHSEVFGVLTTKAKPYTDWKELNDESVKLVQVRGTTPLKFIADNLPKAQVLQLDNYPDAVRAIAQGRGDAMVDVIDFVGEHMNKHKVDWKVVETPVDVYYCSIGVSKGNDSLRNWLNVALFDLHRRGFIDTTWKKWFGIGMLYDVKPSPYF</sequence>
<feature type="domain" description="Solute-binding protein family 3/N-terminal" evidence="2">
    <location>
        <begin position="77"/>
        <end position="298"/>
    </location>
</feature>
<dbReference type="SMART" id="SM00062">
    <property type="entry name" value="PBPb"/>
    <property type="match status" value="1"/>
</dbReference>
<dbReference type="InterPro" id="IPR001638">
    <property type="entry name" value="Solute-binding_3/MltF_N"/>
</dbReference>
<keyword evidence="1" id="KW-0732">Signal</keyword>
<protein>
    <submittedName>
        <fullName evidence="3">Transporter substrate-binding domain-containing protein</fullName>
    </submittedName>
</protein>
<evidence type="ECO:0000256" key="1">
    <source>
        <dbReference type="ARBA" id="ARBA00022729"/>
    </source>
</evidence>
<dbReference type="SUPFAM" id="SSF53850">
    <property type="entry name" value="Periplasmic binding protein-like II"/>
    <property type="match status" value="1"/>
</dbReference>
<name>A0ABX2TLN7_9PROT</name>
<dbReference type="Gene3D" id="3.40.190.10">
    <property type="entry name" value="Periplasmic binding protein-like II"/>
    <property type="match status" value="2"/>
</dbReference>
<dbReference type="Pfam" id="PF00497">
    <property type="entry name" value="SBP_bac_3"/>
    <property type="match status" value="1"/>
</dbReference>
<accession>A0ABX2TLN7</accession>
<reference evidence="3 4" key="1">
    <citation type="submission" date="2020-05" db="EMBL/GenBank/DDBJ databases">
        <title>Azospirillum oleiclasticum sp. nov, a nitrogen-fixing and heavy crude oil-emulsifying bacterium isolated from the crude oil of Yumen Oilfield.</title>
        <authorList>
            <person name="Wu D."/>
            <person name="Cai M."/>
            <person name="Zhang X."/>
        </authorList>
    </citation>
    <scope>NUCLEOTIDE SEQUENCE [LARGE SCALE GENOMIC DNA]</scope>
    <source>
        <strain evidence="3 4">ROY-1-1-2</strain>
    </source>
</reference>
<dbReference type="Proteomes" id="UP000584642">
    <property type="component" value="Unassembled WGS sequence"/>
</dbReference>
<proteinExistence type="predicted"/>
<evidence type="ECO:0000313" key="3">
    <source>
        <dbReference type="EMBL" id="NYZ24019.1"/>
    </source>
</evidence>
<gene>
    <name evidence="3" type="ORF">HND93_30315</name>
</gene>
<comment type="caution">
    <text evidence="3">The sequence shown here is derived from an EMBL/GenBank/DDBJ whole genome shotgun (WGS) entry which is preliminary data.</text>
</comment>
<evidence type="ECO:0000313" key="4">
    <source>
        <dbReference type="Proteomes" id="UP000584642"/>
    </source>
</evidence>
<dbReference type="PANTHER" id="PTHR35936:SF17">
    <property type="entry name" value="ARGININE-BINDING EXTRACELLULAR PROTEIN ARTP"/>
    <property type="match status" value="1"/>
</dbReference>
<dbReference type="EMBL" id="JABFDB010000034">
    <property type="protein sequence ID" value="NYZ24019.1"/>
    <property type="molecule type" value="Genomic_DNA"/>
</dbReference>
<evidence type="ECO:0000259" key="2">
    <source>
        <dbReference type="SMART" id="SM00062"/>
    </source>
</evidence>
<organism evidence="3 4">
    <name type="scientific">Azospirillum oleiclasticum</name>
    <dbReference type="NCBI Taxonomy" id="2735135"/>
    <lineage>
        <taxon>Bacteria</taxon>
        <taxon>Pseudomonadati</taxon>
        <taxon>Pseudomonadota</taxon>
        <taxon>Alphaproteobacteria</taxon>
        <taxon>Rhodospirillales</taxon>
        <taxon>Azospirillaceae</taxon>
        <taxon>Azospirillum</taxon>
    </lineage>
</organism>